<evidence type="ECO:0000256" key="1">
    <source>
        <dbReference type="SAM" id="Phobius"/>
    </source>
</evidence>
<protein>
    <recommendedName>
        <fullName evidence="2">TNFR-Cys domain-containing protein</fullName>
    </recommendedName>
</protein>
<sequence>MDTKYIILFFIIVISMFFLNTISNNTISNNTIENFNSPSDTLEIHSLQLDENREKYQEFQEIQEKILDTYNFQIGYNSINNTNSNSIGVCPLGKYYVGEFEKDKIDFKKCKDCTKCNKGYYLKHGCSGNTDSICEAEKVPHNIFMNSHTKGSKIHNVINPHQHPYGYKYQINNKSKQNHKLSSIKHNHL</sequence>
<dbReference type="InterPro" id="IPR001368">
    <property type="entry name" value="TNFR/NGFR_Cys_rich_reg"/>
</dbReference>
<feature type="transmembrane region" description="Helical" evidence="1">
    <location>
        <begin position="5"/>
        <end position="22"/>
    </location>
</feature>
<evidence type="ECO:0000259" key="2">
    <source>
        <dbReference type="PROSITE" id="PS50050"/>
    </source>
</evidence>
<accession>A0A6C0J8R1</accession>
<evidence type="ECO:0000313" key="3">
    <source>
        <dbReference type="EMBL" id="QHU01126.1"/>
    </source>
</evidence>
<organism evidence="3">
    <name type="scientific">viral metagenome</name>
    <dbReference type="NCBI Taxonomy" id="1070528"/>
    <lineage>
        <taxon>unclassified sequences</taxon>
        <taxon>metagenomes</taxon>
        <taxon>organismal metagenomes</taxon>
    </lineage>
</organism>
<keyword evidence="1" id="KW-0472">Membrane</keyword>
<proteinExistence type="predicted"/>
<dbReference type="PROSITE" id="PS50050">
    <property type="entry name" value="TNFR_NGFR_2"/>
    <property type="match status" value="1"/>
</dbReference>
<dbReference type="Gene3D" id="2.10.50.10">
    <property type="entry name" value="Tumor Necrosis Factor Receptor, subunit A, domain 2"/>
    <property type="match status" value="1"/>
</dbReference>
<name>A0A6C0J8R1_9ZZZZ</name>
<dbReference type="AlphaFoldDB" id="A0A6C0J8R1"/>
<keyword evidence="1" id="KW-0812">Transmembrane</keyword>
<feature type="domain" description="TNFR-Cys" evidence="2">
    <location>
        <begin position="89"/>
        <end position="134"/>
    </location>
</feature>
<reference evidence="3" key="1">
    <citation type="journal article" date="2020" name="Nature">
        <title>Giant virus diversity and host interactions through global metagenomics.</title>
        <authorList>
            <person name="Schulz F."/>
            <person name="Roux S."/>
            <person name="Paez-Espino D."/>
            <person name="Jungbluth S."/>
            <person name="Walsh D.A."/>
            <person name="Denef V.J."/>
            <person name="McMahon K.D."/>
            <person name="Konstantinidis K.T."/>
            <person name="Eloe-Fadrosh E.A."/>
            <person name="Kyrpides N.C."/>
            <person name="Woyke T."/>
        </authorList>
    </citation>
    <scope>NUCLEOTIDE SEQUENCE</scope>
    <source>
        <strain evidence="3">GVMAG-M-3300025860-25</strain>
    </source>
</reference>
<dbReference type="EMBL" id="MN740335">
    <property type="protein sequence ID" value="QHU01126.1"/>
    <property type="molecule type" value="Genomic_DNA"/>
</dbReference>
<keyword evidence="1" id="KW-1133">Transmembrane helix</keyword>